<dbReference type="KEGG" id="pth:PTH_0630"/>
<dbReference type="Proteomes" id="UP000006556">
    <property type="component" value="Chromosome"/>
</dbReference>
<evidence type="ECO:0000313" key="4">
    <source>
        <dbReference type="EMBL" id="BAF58811.1"/>
    </source>
</evidence>
<dbReference type="HOGENOM" id="CLU_1371088_0_0_9"/>
<evidence type="ECO:0000259" key="3">
    <source>
        <dbReference type="PROSITE" id="PS01031"/>
    </source>
</evidence>
<dbReference type="CDD" id="cd00298">
    <property type="entry name" value="ACD_sHsps_p23-like"/>
    <property type="match status" value="1"/>
</dbReference>
<dbReference type="eggNOG" id="COG0071">
    <property type="taxonomic scope" value="Bacteria"/>
</dbReference>
<proteinExistence type="inferred from homology"/>
<dbReference type="InterPro" id="IPR002068">
    <property type="entry name" value="A-crystallin/Hsp20_dom"/>
</dbReference>
<comment type="similarity">
    <text evidence="1 2">Belongs to the small heat shock protein (HSP20) family.</text>
</comment>
<protein>
    <recommendedName>
        <fullName evidence="3">SHSP domain-containing protein</fullName>
    </recommendedName>
</protein>
<dbReference type="PROSITE" id="PS01031">
    <property type="entry name" value="SHSP"/>
    <property type="match status" value="1"/>
</dbReference>
<dbReference type="STRING" id="370438.PTH_0630"/>
<dbReference type="Gene3D" id="2.60.40.790">
    <property type="match status" value="1"/>
</dbReference>
<evidence type="ECO:0000256" key="2">
    <source>
        <dbReference type="RuleBase" id="RU003616"/>
    </source>
</evidence>
<dbReference type="AlphaFoldDB" id="A5D4M7"/>
<dbReference type="SUPFAM" id="SSF49764">
    <property type="entry name" value="HSP20-like chaperones"/>
    <property type="match status" value="1"/>
</dbReference>
<dbReference type="InterPro" id="IPR008978">
    <property type="entry name" value="HSP20-like_chaperone"/>
</dbReference>
<evidence type="ECO:0000256" key="1">
    <source>
        <dbReference type="PROSITE-ProRule" id="PRU00285"/>
    </source>
</evidence>
<name>A5D4M7_PELTS</name>
<gene>
    <name evidence="4" type="ordered locus">PTH_0630</name>
</gene>
<feature type="domain" description="SHSP" evidence="3">
    <location>
        <begin position="92"/>
        <end position="199"/>
    </location>
</feature>
<organism evidence="4 5">
    <name type="scientific">Pelotomaculum thermopropionicum (strain DSM 13744 / JCM 10971 / SI)</name>
    <dbReference type="NCBI Taxonomy" id="370438"/>
    <lineage>
        <taxon>Bacteria</taxon>
        <taxon>Bacillati</taxon>
        <taxon>Bacillota</taxon>
        <taxon>Clostridia</taxon>
        <taxon>Eubacteriales</taxon>
        <taxon>Desulfotomaculaceae</taxon>
        <taxon>Pelotomaculum</taxon>
    </lineage>
</organism>
<accession>A5D4M7</accession>
<keyword evidence="5" id="KW-1185">Reference proteome</keyword>
<dbReference type="Pfam" id="PF00011">
    <property type="entry name" value="HSP20"/>
    <property type="match status" value="1"/>
</dbReference>
<dbReference type="EMBL" id="AP009389">
    <property type="protein sequence ID" value="BAF58811.1"/>
    <property type="molecule type" value="Genomic_DNA"/>
</dbReference>
<reference evidence="5" key="1">
    <citation type="journal article" date="2008" name="Genome Res.">
        <title>The genome of Pelotomaculum thermopropionicum reveals niche-associated evolution in anaerobic microbiota.</title>
        <authorList>
            <person name="Kosaka T."/>
            <person name="Kato S."/>
            <person name="Shimoyama T."/>
            <person name="Ishii S."/>
            <person name="Abe T."/>
            <person name="Watanabe K."/>
        </authorList>
    </citation>
    <scope>NUCLEOTIDE SEQUENCE [LARGE SCALE GENOMIC DNA]</scope>
    <source>
        <strain evidence="5">DSM 13744 / JCM 10971 / SI</strain>
    </source>
</reference>
<evidence type="ECO:0000313" key="5">
    <source>
        <dbReference type="Proteomes" id="UP000006556"/>
    </source>
</evidence>
<sequence length="199" mass="21895">MNFSNKDWLKFALDLYEKTRDMGFMNGIDKNGLESLIDMAGKLNFSGPWPAQPGKGGKIQQEAAPAEQEKAENEAFWQQKSHPFYGGKQPAQTKSGRNIPVSVFETAGEVSIHIVLPELASRNDLALFISPEALELSGTMVCGGTAGGDKRTENFHKTVRLPAPVDPSGASAVYRNGTMYVRAPKKNFFSPQKIEVRFE</sequence>